<dbReference type="Proteomes" id="UP000218272">
    <property type="component" value="Chromosome SCLO_1"/>
</dbReference>
<dbReference type="Gene3D" id="2.40.50.100">
    <property type="match status" value="2"/>
</dbReference>
<reference evidence="3 4" key="1">
    <citation type="submission" date="2016-10" db="EMBL/GenBank/DDBJ databases">
        <title>Complete Genome Sequence of the Nonylphenol-Degrading Bacterium Sphingobium cloacae JCM 10874T.</title>
        <authorList>
            <person name="Ootsuka M."/>
            <person name="Nishizawa T."/>
            <person name="Ohta H."/>
        </authorList>
    </citation>
    <scope>NUCLEOTIDE SEQUENCE [LARGE SCALE GENOMIC DNA]</scope>
    <source>
        <strain evidence="3 4">JCM 10874</strain>
    </source>
</reference>
<proteinExistence type="predicted"/>
<feature type="domain" description="Multidrug resistance protein MdtA-like barrel-sandwich hybrid" evidence="2">
    <location>
        <begin position="61"/>
        <end position="252"/>
    </location>
</feature>
<evidence type="ECO:0000313" key="3">
    <source>
        <dbReference type="EMBL" id="BAV65447.1"/>
    </source>
</evidence>
<dbReference type="AlphaFoldDB" id="A0A1E1F4L4"/>
<sequence length="345" mass="37065">MNEMVMETRSQDEEAPAPERADRRPLAVAVIVGIVLFLAIGLWLAWRPAPDQIQGMADAHEVRITSKVTGRIAAFHVEEGQGVRAGQLLYTVASPEVAARTEQASGALASARALESKANNGARPEDIRAAEAQWRRAEAAAALARTTYQRTERLFQEGVLAGQKRDEARTNAIASEEAAKAAKAQYDLARTGARGEDKAAASGQVRQARGAVAEVDAAAAETRVTAPMAGEVGRRLAQPGELVPQGFPVFVLTDVAHPWVTLNVREDQLRGLARGTEISGAIPALNGARTRFRVTYVAPAGDFATWRATRQSSGFDIKSFEVRVAPVSPVRGLRPGMTVLFDWPQ</sequence>
<dbReference type="PANTHER" id="PTHR30438:SF1">
    <property type="entry name" value="36 KDA ANTIGEN"/>
    <property type="match status" value="1"/>
</dbReference>
<dbReference type="Gene3D" id="2.40.30.170">
    <property type="match status" value="1"/>
</dbReference>
<evidence type="ECO:0000256" key="1">
    <source>
        <dbReference type="SAM" id="MobiDB-lite"/>
    </source>
</evidence>
<accession>A0A1E1F4L4</accession>
<feature type="region of interest" description="Disordered" evidence="1">
    <location>
        <begin position="1"/>
        <end position="21"/>
    </location>
</feature>
<evidence type="ECO:0000313" key="4">
    <source>
        <dbReference type="Proteomes" id="UP000218272"/>
    </source>
</evidence>
<dbReference type="Gene3D" id="1.10.287.470">
    <property type="entry name" value="Helix hairpin bin"/>
    <property type="match status" value="1"/>
</dbReference>
<dbReference type="RefSeq" id="WP_197705103.1">
    <property type="nucleotide sequence ID" value="NZ_AP017655.1"/>
</dbReference>
<protein>
    <recommendedName>
        <fullName evidence="2">Multidrug resistance protein MdtA-like barrel-sandwich hybrid domain-containing protein</fullName>
    </recommendedName>
</protein>
<name>A0A1E1F4L4_9SPHN</name>
<evidence type="ECO:0000259" key="2">
    <source>
        <dbReference type="Pfam" id="PF25917"/>
    </source>
</evidence>
<dbReference type="InterPro" id="IPR058625">
    <property type="entry name" value="MdtA-like_BSH"/>
</dbReference>
<organism evidence="3 4">
    <name type="scientific">Sphingobium cloacae</name>
    <dbReference type="NCBI Taxonomy" id="120107"/>
    <lineage>
        <taxon>Bacteria</taxon>
        <taxon>Pseudomonadati</taxon>
        <taxon>Pseudomonadota</taxon>
        <taxon>Alphaproteobacteria</taxon>
        <taxon>Sphingomonadales</taxon>
        <taxon>Sphingomonadaceae</taxon>
        <taxon>Sphingobium</taxon>
    </lineage>
</organism>
<keyword evidence="4" id="KW-1185">Reference proteome</keyword>
<dbReference type="EMBL" id="AP017655">
    <property type="protein sequence ID" value="BAV65447.1"/>
    <property type="molecule type" value="Genomic_DNA"/>
</dbReference>
<dbReference type="SUPFAM" id="SSF111369">
    <property type="entry name" value="HlyD-like secretion proteins"/>
    <property type="match status" value="2"/>
</dbReference>
<dbReference type="KEGG" id="sclo:SCLO_1024070"/>
<dbReference type="PANTHER" id="PTHR30438">
    <property type="entry name" value="36 KDA ANTIGEN-RELATED"/>
    <property type="match status" value="1"/>
</dbReference>
<gene>
    <name evidence="3" type="ORF">SCLO_1024070</name>
</gene>
<dbReference type="Pfam" id="PF25917">
    <property type="entry name" value="BSH_RND"/>
    <property type="match status" value="1"/>
</dbReference>
<feature type="compositionally biased region" description="Basic and acidic residues" evidence="1">
    <location>
        <begin position="9"/>
        <end position="21"/>
    </location>
</feature>